<dbReference type="EMBL" id="CP007536">
    <property type="protein sequence ID" value="AIC15791.1"/>
    <property type="molecule type" value="Genomic_DNA"/>
</dbReference>
<dbReference type="KEGG" id="nvn:NVIE_1577"/>
<keyword evidence="2" id="KW-1185">Reference proteome</keyword>
<dbReference type="HOGENOM" id="CLU_2766229_0_0_2"/>
<organism evidence="1 2">
    <name type="scientific">Nitrososphaera viennensis EN76</name>
    <dbReference type="NCBI Taxonomy" id="926571"/>
    <lineage>
        <taxon>Archaea</taxon>
        <taxon>Nitrososphaerota</taxon>
        <taxon>Nitrososphaeria</taxon>
        <taxon>Nitrososphaerales</taxon>
        <taxon>Nitrososphaeraceae</taxon>
        <taxon>Nitrososphaera</taxon>
    </lineage>
</organism>
<evidence type="ECO:0000313" key="2">
    <source>
        <dbReference type="Proteomes" id="UP000027093"/>
    </source>
</evidence>
<reference evidence="1 2" key="1">
    <citation type="journal article" date="2014" name="Int. J. Syst. Evol. Microbiol.">
        <title>Nitrososphaera viennensis gen. nov., sp. nov., an aerobic and mesophilic, ammonia-oxidizing archaeon from soil and a member of the archaeal phylum Thaumarchaeota.</title>
        <authorList>
            <person name="Stieglmeier M."/>
            <person name="Klingl A."/>
            <person name="Alves R.J."/>
            <person name="Rittmann S.K."/>
            <person name="Melcher M."/>
            <person name="Leisch N."/>
            <person name="Schleper C."/>
        </authorList>
    </citation>
    <scope>NUCLEOTIDE SEQUENCE [LARGE SCALE GENOMIC DNA]</scope>
    <source>
        <strain evidence="1">EN76</strain>
    </source>
</reference>
<gene>
    <name evidence="1" type="ORF">NVIE_1577</name>
</gene>
<name>A0A060HQH0_9ARCH</name>
<proteinExistence type="predicted"/>
<protein>
    <submittedName>
        <fullName evidence="1">Uncharacterized protein</fullName>
    </submittedName>
</protein>
<dbReference type="Proteomes" id="UP000027093">
    <property type="component" value="Chromosome"/>
</dbReference>
<accession>A0A060HQH0</accession>
<evidence type="ECO:0000313" key="1">
    <source>
        <dbReference type="EMBL" id="AIC15791.1"/>
    </source>
</evidence>
<dbReference type="STRING" id="926571.NVIE_1577"/>
<sequence length="85" mass="9226">MLAICLIRGLYLSSPVLATAAYDEHIIKCSICGRALIVKDTVNNGVAFLSHLKIDHGITYSVQQMTESQAAQKSSSRSQTFAPLE</sequence>
<dbReference type="AlphaFoldDB" id="A0A060HQH0"/>